<dbReference type="Proteomes" id="UP000325577">
    <property type="component" value="Linkage Group LG9"/>
</dbReference>
<dbReference type="EMBL" id="CM018052">
    <property type="protein sequence ID" value="KAA8514719.1"/>
    <property type="molecule type" value="Genomic_DNA"/>
</dbReference>
<evidence type="ECO:0000256" key="1">
    <source>
        <dbReference type="SAM" id="MobiDB-lite"/>
    </source>
</evidence>
<gene>
    <name evidence="2" type="ORF">F0562_017898</name>
</gene>
<feature type="region of interest" description="Disordered" evidence="1">
    <location>
        <begin position="164"/>
        <end position="185"/>
    </location>
</feature>
<name>A0A5J4Z9V5_9ASTE</name>
<dbReference type="AlphaFoldDB" id="A0A5J4Z9V5"/>
<proteinExistence type="predicted"/>
<accession>A0A5J4Z9V5</accession>
<feature type="compositionally biased region" description="Basic residues" evidence="1">
    <location>
        <begin position="119"/>
        <end position="137"/>
    </location>
</feature>
<evidence type="ECO:0000313" key="2">
    <source>
        <dbReference type="EMBL" id="KAA8514719.1"/>
    </source>
</evidence>
<evidence type="ECO:0000313" key="3">
    <source>
        <dbReference type="Proteomes" id="UP000325577"/>
    </source>
</evidence>
<protein>
    <submittedName>
        <fullName evidence="2">Uncharacterized protein</fullName>
    </submittedName>
</protein>
<feature type="region of interest" description="Disordered" evidence="1">
    <location>
        <begin position="107"/>
        <end position="138"/>
    </location>
</feature>
<organism evidence="2 3">
    <name type="scientific">Nyssa sinensis</name>
    <dbReference type="NCBI Taxonomy" id="561372"/>
    <lineage>
        <taxon>Eukaryota</taxon>
        <taxon>Viridiplantae</taxon>
        <taxon>Streptophyta</taxon>
        <taxon>Embryophyta</taxon>
        <taxon>Tracheophyta</taxon>
        <taxon>Spermatophyta</taxon>
        <taxon>Magnoliopsida</taxon>
        <taxon>eudicotyledons</taxon>
        <taxon>Gunneridae</taxon>
        <taxon>Pentapetalae</taxon>
        <taxon>asterids</taxon>
        <taxon>Cornales</taxon>
        <taxon>Nyssaceae</taxon>
        <taxon>Nyssa</taxon>
    </lineage>
</organism>
<keyword evidence="3" id="KW-1185">Reference proteome</keyword>
<sequence length="185" mass="20105">MLHLRDMTPIDKKEGTIPILACLKGAIYIPFQLLVLNELGDEPSKSRVPKAKTSRTSGVSHSKGKEPLYPPPLHLPVDPLAGLSNQSKINFLKALFSQVQSSKSNEGAFEADVVEASPRKRRPHSSIPKPPRKKAKAKPMEVLPELVILKVEGAQEARVIPFGPSIQEANPFEPQAGIGDNAEVP</sequence>
<feature type="region of interest" description="Disordered" evidence="1">
    <location>
        <begin position="42"/>
        <end position="71"/>
    </location>
</feature>
<reference evidence="2 3" key="1">
    <citation type="submission" date="2019-09" db="EMBL/GenBank/DDBJ databases">
        <title>A chromosome-level genome assembly of the Chinese tupelo Nyssa sinensis.</title>
        <authorList>
            <person name="Yang X."/>
            <person name="Kang M."/>
            <person name="Yang Y."/>
            <person name="Xiong H."/>
            <person name="Wang M."/>
            <person name="Zhang Z."/>
            <person name="Wang Z."/>
            <person name="Wu H."/>
            <person name="Ma T."/>
            <person name="Liu J."/>
            <person name="Xi Z."/>
        </authorList>
    </citation>
    <scope>NUCLEOTIDE SEQUENCE [LARGE SCALE GENOMIC DNA]</scope>
    <source>
        <strain evidence="2">J267</strain>
        <tissue evidence="2">Leaf</tissue>
    </source>
</reference>